<sequence length="137" mass="14666">MLPSFRSYMQFVLLVWFPLLTGLLALFVGALEACWPACVEESRSSGLSLNSFLPAPPMRNPLDPGPADAPPLRPSDALPACRLCLRSVTEGSGFRDNFWVPAGLTLLLVAAAKWKARSAGVGVARGRTIGIGRREAS</sequence>
<comment type="caution">
    <text evidence="1">The sequence shown here is derived from an EMBL/GenBank/DDBJ whole genome shotgun (WGS) entry which is preliminary data.</text>
</comment>
<keyword evidence="2" id="KW-1185">Reference proteome</keyword>
<dbReference type="EMBL" id="BRYB01000564">
    <property type="protein sequence ID" value="GMI32927.1"/>
    <property type="molecule type" value="Genomic_DNA"/>
</dbReference>
<name>A0ABQ6MU94_9STRA</name>
<reference evidence="1 2" key="1">
    <citation type="journal article" date="2023" name="Commun. Biol.">
        <title>Genome analysis of Parmales, the sister group of diatoms, reveals the evolutionary specialization of diatoms from phago-mixotrophs to photoautotrophs.</title>
        <authorList>
            <person name="Ban H."/>
            <person name="Sato S."/>
            <person name="Yoshikawa S."/>
            <person name="Yamada K."/>
            <person name="Nakamura Y."/>
            <person name="Ichinomiya M."/>
            <person name="Sato N."/>
            <person name="Blanc-Mathieu R."/>
            <person name="Endo H."/>
            <person name="Kuwata A."/>
            <person name="Ogata H."/>
        </authorList>
    </citation>
    <scope>NUCLEOTIDE SEQUENCE [LARGE SCALE GENOMIC DNA]</scope>
</reference>
<protein>
    <submittedName>
        <fullName evidence="1">Uncharacterized protein</fullName>
    </submittedName>
</protein>
<evidence type="ECO:0000313" key="2">
    <source>
        <dbReference type="Proteomes" id="UP001165060"/>
    </source>
</evidence>
<accession>A0ABQ6MU94</accession>
<proteinExistence type="predicted"/>
<gene>
    <name evidence="1" type="ORF">TeGR_g10204</name>
</gene>
<evidence type="ECO:0000313" key="1">
    <source>
        <dbReference type="EMBL" id="GMI32927.1"/>
    </source>
</evidence>
<organism evidence="1 2">
    <name type="scientific">Tetraparma gracilis</name>
    <dbReference type="NCBI Taxonomy" id="2962635"/>
    <lineage>
        <taxon>Eukaryota</taxon>
        <taxon>Sar</taxon>
        <taxon>Stramenopiles</taxon>
        <taxon>Ochrophyta</taxon>
        <taxon>Bolidophyceae</taxon>
        <taxon>Parmales</taxon>
        <taxon>Triparmaceae</taxon>
        <taxon>Tetraparma</taxon>
    </lineage>
</organism>
<dbReference type="Proteomes" id="UP001165060">
    <property type="component" value="Unassembled WGS sequence"/>
</dbReference>